<proteinExistence type="predicted"/>
<reference evidence="1" key="1">
    <citation type="submission" date="2018-06" db="EMBL/GenBank/DDBJ databases">
        <authorList>
            <consortium name="PulseNet: The National Subtyping Network for Foodborne Disease Surveillance"/>
            <person name="Tarr C.L."/>
            <person name="Trees E."/>
            <person name="Katz L.S."/>
            <person name="Carleton-Romer H.A."/>
            <person name="Stroika S."/>
            <person name="Kucerova Z."/>
            <person name="Roache K.F."/>
            <person name="Sabol A.L."/>
            <person name="Besser J."/>
            <person name="Gerner-Smidt P."/>
        </authorList>
    </citation>
    <scope>NUCLEOTIDE SEQUENCE</scope>
    <source>
        <strain evidence="1">PNUSAC002901</strain>
    </source>
</reference>
<dbReference type="EMBL" id="AACGOB010000022">
    <property type="protein sequence ID" value="EAK4795122.1"/>
    <property type="molecule type" value="Genomic_DNA"/>
</dbReference>
<gene>
    <name evidence="1" type="ORF">CS770_08370</name>
</gene>
<sequence length="650" mass="76140">MGLMMTFTPTQKELFNKNIEALSNILLKESLKEIKSSKFELILGKDNLDINLKDTSDNTFLYENVIDELNSMLNTYNDKYLLYPVLYFYGFGNGILFKALLQNKNHQHIVVFEKDIEIIWIMFHILDFSNELQNSRLMVLQTSSLDIEFFSNFCSSKPFFQFSRIYFLELMSHYYERFHEDILGLNKKLAENFKNSIVSYGNDPLDALQGIEQFVYNLPQMITHPSYKELLSKRKNLSDTAIIVSTGPSLTKQLPLLKKYASKATIFCADSSYPILAKHGIKPDYVCMLERTEITAEFFNHDFREFDKDICFIIKSVVHPNAINYLTKKTDNFTLVSTYASFINYLKLDHFGYFNMGFSVAHMACYLSLHLKHKNIIFIGQDLAYAKNGNSHPDDYQNSATYESKAHEPILTKAYGGKGEVKTHHVWLMFKQNLEQDIEKIQKYLDTKVYNCTEGGARIKGAIEKPFLWACENLLAKDLNKPFEKLEPLSLNKQNEFLLKAYYKVYQSIKHCRDFNDNFIKVYDKIKNSFMSLQNSQKNEIFIQEIIQDIDKTKTQIDELYNTQKDLIQILGPLLTQFELNLARIYVLNPKTKEDAFNKSILWIKEHLEFMELVYGHIKAQENALIKNILPLEEKLKERKLDKWMERVRR</sequence>
<comment type="caution">
    <text evidence="1">The sequence shown here is derived from an EMBL/GenBank/DDBJ whole genome shotgun (WGS) entry which is preliminary data.</text>
</comment>
<accession>A0A5T0E892</accession>
<dbReference type="Pfam" id="PF01973">
    <property type="entry name" value="MptE-like"/>
    <property type="match status" value="1"/>
</dbReference>
<organism evidence="1">
    <name type="scientific">Campylobacter jejuni</name>
    <dbReference type="NCBI Taxonomy" id="197"/>
    <lineage>
        <taxon>Bacteria</taxon>
        <taxon>Pseudomonadati</taxon>
        <taxon>Campylobacterota</taxon>
        <taxon>Epsilonproteobacteria</taxon>
        <taxon>Campylobacterales</taxon>
        <taxon>Campylobacteraceae</taxon>
        <taxon>Campylobacter</taxon>
    </lineage>
</organism>
<dbReference type="PANTHER" id="PTHR41786:SF1">
    <property type="entry name" value="6-HYDROXYMETHYLPTERIN DIPHOSPHOKINASE MPTE-LIKE DOMAIN-CONTAINING PROTEIN"/>
    <property type="match status" value="1"/>
</dbReference>
<evidence type="ECO:0000313" key="1">
    <source>
        <dbReference type="EMBL" id="EAK4795122.1"/>
    </source>
</evidence>
<protein>
    <submittedName>
        <fullName evidence="1">DUF115 domain-containing protein</fullName>
    </submittedName>
</protein>
<dbReference type="InterPro" id="IPR002826">
    <property type="entry name" value="MptE-like"/>
</dbReference>
<dbReference type="AlphaFoldDB" id="A0A5T0E892"/>
<name>A0A5T0E892_CAMJU</name>
<dbReference type="PANTHER" id="PTHR41786">
    <property type="entry name" value="MOTILITY ACCESSORY FACTOR MAF"/>
    <property type="match status" value="1"/>
</dbReference>